<dbReference type="RefSeq" id="WP_205311417.1">
    <property type="nucleotide sequence ID" value="NZ_JAERPS020000004.1"/>
</dbReference>
<organism evidence="2 3">
    <name type="scientific">Rheinheimera maricola</name>
    <dbReference type="NCBI Taxonomy" id="2793282"/>
    <lineage>
        <taxon>Bacteria</taxon>
        <taxon>Pseudomonadati</taxon>
        <taxon>Pseudomonadota</taxon>
        <taxon>Gammaproteobacteria</taxon>
        <taxon>Chromatiales</taxon>
        <taxon>Chromatiaceae</taxon>
        <taxon>Rheinheimera</taxon>
    </lineage>
</organism>
<comment type="caution">
    <text evidence="2">The sequence shown here is derived from an EMBL/GenBank/DDBJ whole genome shotgun (WGS) entry which is preliminary data.</text>
</comment>
<dbReference type="Proteomes" id="UP000663814">
    <property type="component" value="Unassembled WGS sequence"/>
</dbReference>
<feature type="transmembrane region" description="Helical" evidence="1">
    <location>
        <begin position="20"/>
        <end position="43"/>
    </location>
</feature>
<keyword evidence="3" id="KW-1185">Reference proteome</keyword>
<gene>
    <name evidence="2" type="ORF">I4W93_012700</name>
</gene>
<dbReference type="Pfam" id="PF12966">
    <property type="entry name" value="AtpR"/>
    <property type="match status" value="1"/>
</dbReference>
<name>A0ABS7XAV0_9GAMM</name>
<evidence type="ECO:0000256" key="1">
    <source>
        <dbReference type="SAM" id="Phobius"/>
    </source>
</evidence>
<dbReference type="InterPro" id="IPR017581">
    <property type="entry name" value="AtpR-like"/>
</dbReference>
<evidence type="ECO:0000313" key="2">
    <source>
        <dbReference type="EMBL" id="MBZ9612456.1"/>
    </source>
</evidence>
<keyword evidence="1" id="KW-0472">Membrane</keyword>
<proteinExistence type="predicted"/>
<sequence>MIYINTAAMTMLINDISITVIYAVLALLAGVALGVGYFAGLWWTVRQLGNSKYPGLLCCGSLLVRLGSVMLGFYFLLVVSVFSAMVALLGFVLARLFVTCVAQRTEQADAIRQNSRYAAKS</sequence>
<evidence type="ECO:0000313" key="3">
    <source>
        <dbReference type="Proteomes" id="UP000663814"/>
    </source>
</evidence>
<feature type="transmembrane region" description="Helical" evidence="1">
    <location>
        <begin position="82"/>
        <end position="102"/>
    </location>
</feature>
<keyword evidence="1" id="KW-0812">Transmembrane</keyword>
<accession>A0ABS7XAV0</accession>
<dbReference type="EMBL" id="JAERPS020000004">
    <property type="protein sequence ID" value="MBZ9612456.1"/>
    <property type="molecule type" value="Genomic_DNA"/>
</dbReference>
<reference evidence="2 3" key="1">
    <citation type="submission" date="2020-12" db="EMBL/GenBank/DDBJ databases">
        <authorList>
            <person name="Ruan W."/>
            <person name="Khan S.A."/>
            <person name="Jeon C.O."/>
        </authorList>
    </citation>
    <scope>NUCLEOTIDE SEQUENCE [LARGE SCALE GENOMIC DNA]</scope>
    <source>
        <strain evidence="2 3">MA-13</strain>
    </source>
</reference>
<dbReference type="NCBIfam" id="TIGR03165">
    <property type="entry name" value="F1F0_chp_2"/>
    <property type="match status" value="1"/>
</dbReference>
<reference evidence="2 3" key="2">
    <citation type="submission" date="2021-08" db="EMBL/GenBank/DDBJ databases">
        <title>Rheinheimera aquimaris sp. nov., isolated from seawater of the East Sea in Korea.</title>
        <authorList>
            <person name="Kim K.H."/>
            <person name="Wenting R."/>
            <person name="Kim K.R."/>
            <person name="Jeon C.O."/>
        </authorList>
    </citation>
    <scope>NUCLEOTIDE SEQUENCE [LARGE SCALE GENOMIC DNA]</scope>
    <source>
        <strain evidence="2 3">MA-13</strain>
    </source>
</reference>
<keyword evidence="1" id="KW-1133">Transmembrane helix</keyword>
<protein>
    <submittedName>
        <fullName evidence="2">ATP synthase subunit I</fullName>
    </submittedName>
</protein>